<reference evidence="6 7" key="1">
    <citation type="submission" date="2020-03" db="EMBL/GenBank/DDBJ databases">
        <title>Whole genome shotgun sequence of Phytohabitans houttuyneae NBRC 108639.</title>
        <authorList>
            <person name="Komaki H."/>
            <person name="Tamura T."/>
        </authorList>
    </citation>
    <scope>NUCLEOTIDE SEQUENCE [LARGE SCALE GENOMIC DNA]</scope>
    <source>
        <strain evidence="6 7">NBRC 108639</strain>
    </source>
</reference>
<dbReference type="CDD" id="cd03784">
    <property type="entry name" value="GT1_Gtf-like"/>
    <property type="match status" value="1"/>
</dbReference>
<dbReference type="Pfam" id="PF21036">
    <property type="entry name" value="EryCIII-like_N"/>
    <property type="match status" value="1"/>
</dbReference>
<evidence type="ECO:0000313" key="7">
    <source>
        <dbReference type="Proteomes" id="UP000482800"/>
    </source>
</evidence>
<dbReference type="GO" id="GO:0008194">
    <property type="term" value="F:UDP-glycosyltransferase activity"/>
    <property type="evidence" value="ECO:0007669"/>
    <property type="project" value="InterPro"/>
</dbReference>
<dbReference type="FunFam" id="3.40.50.2000:FF:000072">
    <property type="entry name" value="Glycosyl transferase"/>
    <property type="match status" value="1"/>
</dbReference>
<dbReference type="EMBL" id="BLPF01000004">
    <property type="protein sequence ID" value="GFJ85913.1"/>
    <property type="molecule type" value="Genomic_DNA"/>
</dbReference>
<sequence length="405" mass="41647">MDERGFASVNATVGPVRVLFAVSPGIGHLFPTVPLAWALRAAGHDVLVATAAESVEAAAHAGLATVDTAPAGAIAAIFGAATGPPDERARRMSERGRRIAEAGHEVHELLLRTFGQVSAVTAAATVEAARRWRPDLVVHSRLQGAGLAAARALGVPAVEHGFSLQSEPDLAARFLPHLAEAYERAGTPLALPARRAVIHVAPPEMMLGPRGEAWSMRYVPYNAGGGLPEWLWRPPERPRVLITMGTVVPRLQGVGGLARMLAAAPDVDADFVLALGGDADLAPLGKLPPNVRPVGWVPLHHLLPGTAAVVHHGGSGTTMAALAAGVPQLILPHGADQFINASAAADLGLGTWCPPAEVDAGTVSKLLADATTAASARAAAARMAELPTPADLVTRLAALARASDA</sequence>
<feature type="domain" description="Erythromycin biosynthesis protein CIII-like C-terminal" evidence="4">
    <location>
        <begin position="259"/>
        <end position="399"/>
    </location>
</feature>
<name>A0A6V8KLD1_9ACTN</name>
<protein>
    <submittedName>
        <fullName evidence="6">Glycosyl transferase</fullName>
    </submittedName>
</protein>
<keyword evidence="7" id="KW-1185">Reference proteome</keyword>
<evidence type="ECO:0000259" key="5">
    <source>
        <dbReference type="Pfam" id="PF21036"/>
    </source>
</evidence>
<gene>
    <name evidence="6" type="ORF">Phou_100930</name>
</gene>
<dbReference type="InterPro" id="IPR050426">
    <property type="entry name" value="Glycosyltransferase_28"/>
</dbReference>
<dbReference type="Proteomes" id="UP000482800">
    <property type="component" value="Unassembled WGS sequence"/>
</dbReference>
<dbReference type="PANTHER" id="PTHR48050:SF13">
    <property type="entry name" value="STEROL 3-BETA-GLUCOSYLTRANSFERASE UGT80A2"/>
    <property type="match status" value="1"/>
</dbReference>
<dbReference type="Pfam" id="PF06722">
    <property type="entry name" value="EryCIII-like_C"/>
    <property type="match status" value="1"/>
</dbReference>
<proteinExistence type="inferred from homology"/>
<dbReference type="Gene3D" id="3.40.50.2000">
    <property type="entry name" value="Glycogen Phosphorylase B"/>
    <property type="match status" value="2"/>
</dbReference>
<reference evidence="6 7" key="2">
    <citation type="submission" date="2020-03" db="EMBL/GenBank/DDBJ databases">
        <authorList>
            <person name="Ichikawa N."/>
            <person name="Kimura A."/>
            <person name="Kitahashi Y."/>
            <person name="Uohara A."/>
        </authorList>
    </citation>
    <scope>NUCLEOTIDE SEQUENCE [LARGE SCALE GENOMIC DNA]</scope>
    <source>
        <strain evidence="6 7">NBRC 108639</strain>
    </source>
</reference>
<keyword evidence="2" id="KW-0328">Glycosyltransferase</keyword>
<dbReference type="InterPro" id="IPR010610">
    <property type="entry name" value="EryCIII-like_C"/>
</dbReference>
<dbReference type="GO" id="GO:0017000">
    <property type="term" value="P:antibiotic biosynthetic process"/>
    <property type="evidence" value="ECO:0007669"/>
    <property type="project" value="UniProtKB-ARBA"/>
</dbReference>
<feature type="domain" description="Erythromycin biosynthesis protein CIII-like N-terminal" evidence="5">
    <location>
        <begin position="37"/>
        <end position="245"/>
    </location>
</feature>
<dbReference type="AlphaFoldDB" id="A0A6V8KLD1"/>
<evidence type="ECO:0000256" key="1">
    <source>
        <dbReference type="ARBA" id="ARBA00006962"/>
    </source>
</evidence>
<dbReference type="PANTHER" id="PTHR48050">
    <property type="entry name" value="STEROL 3-BETA-GLUCOSYLTRANSFERASE"/>
    <property type="match status" value="1"/>
</dbReference>
<comment type="similarity">
    <text evidence="1">Belongs to the glycosyltransferase 28 family.</text>
</comment>
<dbReference type="GO" id="GO:0016758">
    <property type="term" value="F:hexosyltransferase activity"/>
    <property type="evidence" value="ECO:0007669"/>
    <property type="project" value="UniProtKB-ARBA"/>
</dbReference>
<dbReference type="InterPro" id="IPR048284">
    <property type="entry name" value="EryCIII-like_N"/>
</dbReference>
<evidence type="ECO:0000313" key="6">
    <source>
        <dbReference type="EMBL" id="GFJ85913.1"/>
    </source>
</evidence>
<accession>A0A6V8KLD1</accession>
<keyword evidence="3 6" id="KW-0808">Transferase</keyword>
<comment type="caution">
    <text evidence="6">The sequence shown here is derived from an EMBL/GenBank/DDBJ whole genome shotgun (WGS) entry which is preliminary data.</text>
</comment>
<evidence type="ECO:0000256" key="3">
    <source>
        <dbReference type="ARBA" id="ARBA00022679"/>
    </source>
</evidence>
<dbReference type="InterPro" id="IPR002213">
    <property type="entry name" value="UDP_glucos_trans"/>
</dbReference>
<evidence type="ECO:0000256" key="2">
    <source>
        <dbReference type="ARBA" id="ARBA00022676"/>
    </source>
</evidence>
<dbReference type="SUPFAM" id="SSF53756">
    <property type="entry name" value="UDP-Glycosyltransferase/glycogen phosphorylase"/>
    <property type="match status" value="1"/>
</dbReference>
<organism evidence="6 7">
    <name type="scientific">Phytohabitans houttuyneae</name>
    <dbReference type="NCBI Taxonomy" id="1076126"/>
    <lineage>
        <taxon>Bacteria</taxon>
        <taxon>Bacillati</taxon>
        <taxon>Actinomycetota</taxon>
        <taxon>Actinomycetes</taxon>
        <taxon>Micromonosporales</taxon>
        <taxon>Micromonosporaceae</taxon>
    </lineage>
</organism>
<evidence type="ECO:0000259" key="4">
    <source>
        <dbReference type="Pfam" id="PF06722"/>
    </source>
</evidence>